<dbReference type="EMBL" id="MDZC01000133">
    <property type="protein sequence ID" value="OGX80913.1"/>
    <property type="molecule type" value="Genomic_DNA"/>
</dbReference>
<dbReference type="PANTHER" id="PTHR23403">
    <property type="entry name" value="TREHALASE"/>
    <property type="match status" value="1"/>
</dbReference>
<sequence length="545" mass="60780">MLNYYFCCLLALLPLMSSAQTAPATQPPVATAPQVLARPASPRQLFPGLFEAVQLGRVFADGKTFVDAVPRQRPTTILAAWKREKSQPGFQLKAFVARYFELPADGGVPFKSDVQAGLRHHLDTLWTVLARPAAPAVDPADSLAAYRSLLPLPKPYLVPGGRFREVYYWDSYFTMLGLAEAGKGQLLKDITDNFAFLIGRYGFIPNGNRTYYLTRSQPPFFASMVMLLAQERGNGELLRYRGALAAEYRYWMRGAEQLKPGTAARRAVRLPTGAVLNRYWDDSDQPREESYAEDVAAARLSKQPPAQFYRHIRAAAASGWDFSSRWFRPGGGLGTIQTTDMVPVDLNCLLYHLELTLAEAAKLAGQPAEARLYTAKAAQRKVALMALTWDTKAGWFQDYNWRLRQRSPVRTLAGVFPLAFGLASAAQAARVGTTIKASFLKPGGLVTTLTETKQQWDAPNGWAPLQYLAIEGLMRYQQQPLADTIARRWMGLNQRVFTQTGQLLEKYDVLHPNRKAGGGEYPLQDGFGWTNGVLLRLMNRYRVGE</sequence>
<feature type="chain" id="PRO_5009578258" evidence="3">
    <location>
        <begin position="20"/>
        <end position="545"/>
    </location>
</feature>
<evidence type="ECO:0000313" key="5">
    <source>
        <dbReference type="Proteomes" id="UP000177791"/>
    </source>
</evidence>
<keyword evidence="2" id="KW-0326">Glycosidase</keyword>
<accession>A0A1G1SQL7</accession>
<dbReference type="STRING" id="1908236.BEN48_06985"/>
<dbReference type="GO" id="GO:0004555">
    <property type="term" value="F:alpha,alpha-trehalase activity"/>
    <property type="evidence" value="ECO:0007669"/>
    <property type="project" value="InterPro"/>
</dbReference>
<dbReference type="InterPro" id="IPR008928">
    <property type="entry name" value="6-hairpin_glycosidase_sf"/>
</dbReference>
<keyword evidence="3" id="KW-0732">Signal</keyword>
<evidence type="ECO:0000313" key="4">
    <source>
        <dbReference type="EMBL" id="OGX80913.1"/>
    </source>
</evidence>
<dbReference type="NCBIfam" id="NF009773">
    <property type="entry name" value="PRK13270.1"/>
    <property type="match status" value="1"/>
</dbReference>
<dbReference type="NCBIfam" id="NF009774">
    <property type="entry name" value="PRK13271.1"/>
    <property type="match status" value="1"/>
</dbReference>
<evidence type="ECO:0000256" key="2">
    <source>
        <dbReference type="ARBA" id="ARBA00023295"/>
    </source>
</evidence>
<dbReference type="SUPFAM" id="SSF48208">
    <property type="entry name" value="Six-hairpin glycosidases"/>
    <property type="match status" value="1"/>
</dbReference>
<dbReference type="PANTHER" id="PTHR23403:SF1">
    <property type="entry name" value="TREHALASE"/>
    <property type="match status" value="1"/>
</dbReference>
<name>A0A1G1SQL7_9BACT</name>
<feature type="signal peptide" evidence="3">
    <location>
        <begin position="1"/>
        <end position="19"/>
    </location>
</feature>
<dbReference type="AlphaFoldDB" id="A0A1G1SQL7"/>
<proteinExistence type="predicted"/>
<protein>
    <submittedName>
        <fullName evidence="4">Trehalase</fullName>
    </submittedName>
</protein>
<dbReference type="InterPro" id="IPR012341">
    <property type="entry name" value="6hp_glycosidase-like_sf"/>
</dbReference>
<dbReference type="GO" id="GO:0005993">
    <property type="term" value="P:trehalose catabolic process"/>
    <property type="evidence" value="ECO:0007669"/>
    <property type="project" value="TreeGrafter"/>
</dbReference>
<comment type="caution">
    <text evidence="4">The sequence shown here is derived from an EMBL/GenBank/DDBJ whole genome shotgun (WGS) entry which is preliminary data.</text>
</comment>
<dbReference type="PRINTS" id="PR00744">
    <property type="entry name" value="GLHYDRLASE37"/>
</dbReference>
<gene>
    <name evidence="4" type="ORF">BEN48_06985</name>
</gene>
<keyword evidence="1" id="KW-0378">Hydrolase</keyword>
<organism evidence="4 5">
    <name type="scientific">Hymenobacter glacialis</name>
    <dbReference type="NCBI Taxonomy" id="1908236"/>
    <lineage>
        <taxon>Bacteria</taxon>
        <taxon>Pseudomonadati</taxon>
        <taxon>Bacteroidota</taxon>
        <taxon>Cytophagia</taxon>
        <taxon>Cytophagales</taxon>
        <taxon>Hymenobacteraceae</taxon>
        <taxon>Hymenobacter</taxon>
    </lineage>
</organism>
<dbReference type="PROSITE" id="PS00928">
    <property type="entry name" value="TREHALASE_2"/>
    <property type="match status" value="1"/>
</dbReference>
<dbReference type="Proteomes" id="UP000177791">
    <property type="component" value="Unassembled WGS sequence"/>
</dbReference>
<evidence type="ECO:0000256" key="1">
    <source>
        <dbReference type="ARBA" id="ARBA00022801"/>
    </source>
</evidence>
<reference evidence="4 5" key="1">
    <citation type="submission" date="2016-08" db="EMBL/GenBank/DDBJ databases">
        <title>Hymenobacter coccineus sp. nov., Hymenobacter lapidarius sp. nov. and Hymenobacter glacialis sp. nov., isolated from Antarctic soil.</title>
        <authorList>
            <person name="Sedlacek I."/>
            <person name="Kralova S."/>
            <person name="Kyrova K."/>
            <person name="Maslanova I."/>
            <person name="Stankova E."/>
            <person name="Vrbovska V."/>
            <person name="Nemec M."/>
            <person name="Bartak M."/>
            <person name="Svec P."/>
            <person name="Busse H.-J."/>
            <person name="Pantucek R."/>
        </authorList>
    </citation>
    <scope>NUCLEOTIDE SEQUENCE [LARGE SCALE GENOMIC DNA]</scope>
    <source>
        <strain evidence="4 5">CCM 8648</strain>
    </source>
</reference>
<dbReference type="Pfam" id="PF01204">
    <property type="entry name" value="Trehalase"/>
    <property type="match status" value="1"/>
</dbReference>
<dbReference type="Gene3D" id="1.50.10.10">
    <property type="match status" value="1"/>
</dbReference>
<evidence type="ECO:0000256" key="3">
    <source>
        <dbReference type="SAM" id="SignalP"/>
    </source>
</evidence>
<dbReference type="InterPro" id="IPR018232">
    <property type="entry name" value="Glyco_hydro_37_CS"/>
</dbReference>
<keyword evidence="5" id="KW-1185">Reference proteome</keyword>
<dbReference type="InterPro" id="IPR001661">
    <property type="entry name" value="Glyco_hydro_37"/>
</dbReference>
<dbReference type="PROSITE" id="PS00927">
    <property type="entry name" value="TREHALASE_1"/>
    <property type="match status" value="1"/>
</dbReference>
<dbReference type="RefSeq" id="WP_070736446.1">
    <property type="nucleotide sequence ID" value="NZ_MDZC01000133.1"/>
</dbReference>